<feature type="region of interest" description="Disordered" evidence="1">
    <location>
        <begin position="307"/>
        <end position="342"/>
    </location>
</feature>
<evidence type="ECO:0000259" key="2">
    <source>
        <dbReference type="PROSITE" id="PS50146"/>
    </source>
</evidence>
<dbReference type="InterPro" id="IPR001206">
    <property type="entry name" value="Diacylglycerol_kinase_cat_dom"/>
</dbReference>
<reference evidence="3" key="2">
    <citation type="journal article" date="2020" name="Microorganisms">
        <title>Osmotic Adaptation and Compatible Solute Biosynthesis of Phototrophic Bacteria as Revealed from Genome Analyses.</title>
        <authorList>
            <person name="Imhoff J.F."/>
            <person name="Rahn T."/>
            <person name="Kunzel S."/>
            <person name="Keller A."/>
            <person name="Neulinger S.C."/>
        </authorList>
    </citation>
    <scope>NUCLEOTIDE SEQUENCE</scope>
    <source>
        <strain evidence="3">DSM 11080</strain>
    </source>
</reference>
<dbReference type="Pfam" id="PF00781">
    <property type="entry name" value="DAGK_cat"/>
    <property type="match status" value="1"/>
</dbReference>
<dbReference type="Gene3D" id="3.40.50.10330">
    <property type="entry name" value="Probable inorganic polyphosphate/atp-NAD kinase, domain 1"/>
    <property type="match status" value="1"/>
</dbReference>
<dbReference type="SMART" id="SM00046">
    <property type="entry name" value="DAGKc"/>
    <property type="match status" value="1"/>
</dbReference>
<dbReference type="InterPro" id="IPR016064">
    <property type="entry name" value="NAD/diacylglycerol_kinase_sf"/>
</dbReference>
<dbReference type="EMBL" id="NRSJ01000021">
    <property type="protein sequence ID" value="MBK1705355.1"/>
    <property type="molecule type" value="Genomic_DNA"/>
</dbReference>
<organism evidence="3 4">
    <name type="scientific">Halochromatium glycolicum</name>
    <dbReference type="NCBI Taxonomy" id="85075"/>
    <lineage>
        <taxon>Bacteria</taxon>
        <taxon>Pseudomonadati</taxon>
        <taxon>Pseudomonadota</taxon>
        <taxon>Gammaproteobacteria</taxon>
        <taxon>Chromatiales</taxon>
        <taxon>Chromatiaceae</taxon>
        <taxon>Halochromatium</taxon>
    </lineage>
</organism>
<name>A0AAJ0U5W2_9GAMM</name>
<dbReference type="PROSITE" id="PS50146">
    <property type="entry name" value="DAGK"/>
    <property type="match status" value="1"/>
</dbReference>
<keyword evidence="4" id="KW-1185">Reference proteome</keyword>
<accession>A0AAJ0U5W2</accession>
<evidence type="ECO:0000313" key="3">
    <source>
        <dbReference type="EMBL" id="MBK1705355.1"/>
    </source>
</evidence>
<feature type="domain" description="DAGKc" evidence="2">
    <location>
        <begin position="1"/>
        <end position="138"/>
    </location>
</feature>
<dbReference type="Proteomes" id="UP001296776">
    <property type="component" value="Unassembled WGS sequence"/>
</dbReference>
<sequence>MSHAVIVVNRRAGAGASEVQVLSQRLSERLQERGVTTELIRFAEQTPGVLSWRGALDRALVEGTGRVYVLGGDGTVLAVAARLVGKPTPLAIIPLGTANLLARDLRIPLQPEQAVDTLAELTDDAVQSIDVGRVNGHLFLCASMIGLTTRLARTREAVRGRGLLRIVLRFISKGIWLLRRYPYRRLHLFTNGQPIKVKTRALVITNNPVGEVMRPYPSRPRLDTGLLGIYGIHKGPLHELPRLAFRLLWGRWADDPRFFHYRSETIRIETGRERKLTVMNDGERLRIRSPLQYDSLPAALRVLAPPAGAGAASSRGESGPSQRGLNRGFASLLRGREGRSSR</sequence>
<protein>
    <recommendedName>
        <fullName evidence="2">DAGKc domain-containing protein</fullName>
    </recommendedName>
</protein>
<dbReference type="GO" id="GO:0016301">
    <property type="term" value="F:kinase activity"/>
    <property type="evidence" value="ECO:0007669"/>
    <property type="project" value="InterPro"/>
</dbReference>
<dbReference type="InterPro" id="IPR017438">
    <property type="entry name" value="ATP-NAD_kinase_N"/>
</dbReference>
<dbReference type="RefSeq" id="WP_200346567.1">
    <property type="nucleotide sequence ID" value="NZ_NRSJ01000021.1"/>
</dbReference>
<reference evidence="3" key="1">
    <citation type="submission" date="2017-08" db="EMBL/GenBank/DDBJ databases">
        <authorList>
            <person name="Imhoff J.F."/>
            <person name="Rahn T."/>
            <person name="Kuenzel S."/>
            <person name="Neulinger S.C."/>
        </authorList>
    </citation>
    <scope>NUCLEOTIDE SEQUENCE</scope>
    <source>
        <strain evidence="3">DSM 11080</strain>
    </source>
</reference>
<dbReference type="Pfam" id="PF19279">
    <property type="entry name" value="YegS_C"/>
    <property type="match status" value="1"/>
</dbReference>
<dbReference type="SUPFAM" id="SSF111331">
    <property type="entry name" value="NAD kinase/diacylglycerol kinase-like"/>
    <property type="match status" value="1"/>
</dbReference>
<dbReference type="Gene3D" id="2.60.200.40">
    <property type="match status" value="1"/>
</dbReference>
<gene>
    <name evidence="3" type="ORF">CKO40_12555</name>
</gene>
<evidence type="ECO:0000313" key="4">
    <source>
        <dbReference type="Proteomes" id="UP001296776"/>
    </source>
</evidence>
<dbReference type="AlphaFoldDB" id="A0AAJ0U5W2"/>
<proteinExistence type="predicted"/>
<evidence type="ECO:0000256" key="1">
    <source>
        <dbReference type="SAM" id="MobiDB-lite"/>
    </source>
</evidence>
<dbReference type="InterPro" id="IPR045540">
    <property type="entry name" value="YegS/DAGK_C"/>
</dbReference>
<comment type="caution">
    <text evidence="3">The sequence shown here is derived from an EMBL/GenBank/DDBJ whole genome shotgun (WGS) entry which is preliminary data.</text>
</comment>
<feature type="compositionally biased region" description="Low complexity" evidence="1">
    <location>
        <begin position="307"/>
        <end position="321"/>
    </location>
</feature>